<evidence type="ECO:0000256" key="5">
    <source>
        <dbReference type="ARBA" id="ARBA00023002"/>
    </source>
</evidence>
<evidence type="ECO:0000259" key="7">
    <source>
        <dbReference type="PROSITE" id="PS00083"/>
    </source>
</evidence>
<keyword evidence="9" id="KW-1185">Reference proteome</keyword>
<evidence type="ECO:0000256" key="6">
    <source>
        <dbReference type="ARBA" id="ARBA00023004"/>
    </source>
</evidence>
<accession>A0ABP7VBY7</accession>
<protein>
    <submittedName>
        <fullName evidence="8">Hydroxyquinol 1,2-dioxygenase</fullName>
    </submittedName>
</protein>
<dbReference type="Pfam" id="PF00775">
    <property type="entry name" value="Dioxygenase_C"/>
    <property type="match status" value="1"/>
</dbReference>
<keyword evidence="6" id="KW-0408">Iron</keyword>
<feature type="domain" description="Intradiol ring-cleavage dioxygenases" evidence="7">
    <location>
        <begin position="138"/>
        <end position="166"/>
    </location>
</feature>
<evidence type="ECO:0000313" key="8">
    <source>
        <dbReference type="EMBL" id="GAA4063579.1"/>
    </source>
</evidence>
<reference evidence="9" key="1">
    <citation type="journal article" date="2019" name="Int. J. Syst. Evol. Microbiol.">
        <title>The Global Catalogue of Microorganisms (GCM) 10K type strain sequencing project: providing services to taxonomists for standard genome sequencing and annotation.</title>
        <authorList>
            <consortium name="The Broad Institute Genomics Platform"/>
            <consortium name="The Broad Institute Genome Sequencing Center for Infectious Disease"/>
            <person name="Wu L."/>
            <person name="Ma J."/>
        </authorList>
    </citation>
    <scope>NUCLEOTIDE SEQUENCE [LARGE SCALE GENOMIC DNA]</scope>
    <source>
        <strain evidence="9">JCM 16702</strain>
    </source>
</reference>
<name>A0ABP7VBY7_9ACTN</name>
<comment type="caution">
    <text evidence="8">The sequence shown here is derived from an EMBL/GenBank/DDBJ whole genome shotgun (WGS) entry which is preliminary data.</text>
</comment>
<keyword evidence="4" id="KW-0223">Dioxygenase</keyword>
<evidence type="ECO:0000256" key="3">
    <source>
        <dbReference type="ARBA" id="ARBA00022723"/>
    </source>
</evidence>
<evidence type="ECO:0000256" key="1">
    <source>
        <dbReference type="ARBA" id="ARBA00001965"/>
    </source>
</evidence>
<evidence type="ECO:0000256" key="4">
    <source>
        <dbReference type="ARBA" id="ARBA00022964"/>
    </source>
</evidence>
<dbReference type="PANTHER" id="PTHR33711:SF7">
    <property type="entry name" value="INTRADIOL RING-CLEAVAGE DIOXYGENASES DOMAIN-CONTAINING PROTEIN-RELATED"/>
    <property type="match status" value="1"/>
</dbReference>
<dbReference type="InterPro" id="IPR050770">
    <property type="entry name" value="Intradiol_RC_Dioxygenase"/>
</dbReference>
<dbReference type="Pfam" id="PF04444">
    <property type="entry name" value="Dioxygenase_N"/>
    <property type="match status" value="1"/>
</dbReference>
<keyword evidence="5" id="KW-0560">Oxidoreductase</keyword>
<dbReference type="PROSITE" id="PS00083">
    <property type="entry name" value="INTRADIOL_DIOXYGENAS"/>
    <property type="match status" value="1"/>
</dbReference>
<evidence type="ECO:0000256" key="2">
    <source>
        <dbReference type="ARBA" id="ARBA00007825"/>
    </source>
</evidence>
<evidence type="ECO:0000313" key="9">
    <source>
        <dbReference type="Proteomes" id="UP001500683"/>
    </source>
</evidence>
<comment type="similarity">
    <text evidence="2">Belongs to the intradiol ring-cleavage dioxygenase family.</text>
</comment>
<dbReference type="InterPro" id="IPR015889">
    <property type="entry name" value="Intradiol_dOase_core"/>
</dbReference>
<dbReference type="PANTHER" id="PTHR33711">
    <property type="entry name" value="DIOXYGENASE, PUTATIVE (AFU_ORTHOLOGUE AFUA_2G02910)-RELATED"/>
    <property type="match status" value="1"/>
</dbReference>
<dbReference type="RefSeq" id="WP_344943127.1">
    <property type="nucleotide sequence ID" value="NZ_BAAAZG010000006.1"/>
</dbReference>
<comment type="cofactor">
    <cofactor evidence="1">
        <name>Fe(3+)</name>
        <dbReference type="ChEBI" id="CHEBI:29034"/>
    </cofactor>
</comment>
<keyword evidence="3" id="KW-0479">Metal-binding</keyword>
<proteinExistence type="inferred from homology"/>
<dbReference type="EMBL" id="BAAAZG010000006">
    <property type="protein sequence ID" value="GAA4063579.1"/>
    <property type="molecule type" value="Genomic_DNA"/>
</dbReference>
<dbReference type="SUPFAM" id="SSF49482">
    <property type="entry name" value="Aromatic compound dioxygenase"/>
    <property type="match status" value="1"/>
</dbReference>
<dbReference type="Gene3D" id="2.60.130.10">
    <property type="entry name" value="Aromatic compound dioxygenase"/>
    <property type="match status" value="1"/>
</dbReference>
<dbReference type="InterPro" id="IPR007535">
    <property type="entry name" value="Catechol_dOase_N"/>
</dbReference>
<dbReference type="Proteomes" id="UP001500683">
    <property type="component" value="Unassembled WGS sequence"/>
</dbReference>
<dbReference type="InterPro" id="IPR000627">
    <property type="entry name" value="Intradiol_dOase_C"/>
</dbReference>
<sequence length="301" mass="32621">MTSRPDAPPPADFTEDTVTDAVVASFDRTPDARLRHCLTVLTRHLHAAVRELEPTLAEWQKAIEFLTATGQKCDPVRQEFVLLSDVLGVSALVESINHRTGSGATEATVLGPFHLTESPRRRPGEAISEVGEGETCLVTGSVRGTDGRPLAGATVDVWQADAHGFYDVQQPGVQEPGNGRGLFTTDDSGRFWFTTVVPAHYPIPTDGPVGELLAATARHSYRPAHIHFIAEADGHVPVTTHIFVAGSPYLDSDAVFAVKRSLVRDFTEVTDAEEAAEYGLTPPYRHVEVEIVLEPAPEDSR</sequence>
<organism evidence="8 9">
    <name type="scientific">Actinomadura miaoliensis</name>
    <dbReference type="NCBI Taxonomy" id="430685"/>
    <lineage>
        <taxon>Bacteria</taxon>
        <taxon>Bacillati</taxon>
        <taxon>Actinomycetota</taxon>
        <taxon>Actinomycetes</taxon>
        <taxon>Streptosporangiales</taxon>
        <taxon>Thermomonosporaceae</taxon>
        <taxon>Actinomadura</taxon>
    </lineage>
</organism>
<gene>
    <name evidence="8" type="ORF">GCM10022214_16370</name>
</gene>